<comment type="caution">
    <text evidence="3">The sequence shown here is derived from an EMBL/GenBank/DDBJ whole genome shotgun (WGS) entry which is preliminary data.</text>
</comment>
<dbReference type="PANTHER" id="PTHR43000">
    <property type="entry name" value="DTDP-D-GLUCOSE 4,6-DEHYDRATASE-RELATED"/>
    <property type="match status" value="1"/>
</dbReference>
<accession>A0ABU7L0T3</accession>
<evidence type="ECO:0000259" key="2">
    <source>
        <dbReference type="Pfam" id="PF01370"/>
    </source>
</evidence>
<dbReference type="Gene3D" id="3.40.50.720">
    <property type="entry name" value="NAD(P)-binding Rossmann-like Domain"/>
    <property type="match status" value="1"/>
</dbReference>
<dbReference type="RefSeq" id="WP_330161957.1">
    <property type="nucleotide sequence ID" value="NZ_BAAAJA010000003.1"/>
</dbReference>
<sequence>MPSAPHPVAGRRVLVTGGAGFIGSHVVRRLAEAGAEVTVLDSLDAYAFDQAERFGVGALAKVVRGDVTDAATTGPLVARSDAVVHAAALADVAACTAEPDRDFASMRATQVVLEAARRHGTGRVVLTSSAQVYGDVPARGDRFHEDDPLGEPGMLYANSKSWSERQARLYGTRFGVPVTVLRYFSVYGPHQVPKAGSHSWCAAIFCVRALRGLPLVVHGDGAQVRDMVSVTDVAAATAEAVTAPRAAGRTVNVGTGRATPIAELARTVADLVPGVRVTRGPRPAGDPDGGAADTARLRDLLGFEARTTLADGLRHYLDWTRANPDLFGERP</sequence>
<name>A0ABU7L0T3_9ACTN</name>
<dbReference type="EMBL" id="JAUUCC010000155">
    <property type="protein sequence ID" value="MEE2055172.1"/>
    <property type="molecule type" value="Genomic_DNA"/>
</dbReference>
<dbReference type="Pfam" id="PF01370">
    <property type="entry name" value="Epimerase"/>
    <property type="match status" value="1"/>
</dbReference>
<organism evidence="3 4">
    <name type="scientific">Nocardiopsis tropica</name>
    <dbReference type="NCBI Taxonomy" id="109330"/>
    <lineage>
        <taxon>Bacteria</taxon>
        <taxon>Bacillati</taxon>
        <taxon>Actinomycetota</taxon>
        <taxon>Actinomycetes</taxon>
        <taxon>Streptosporangiales</taxon>
        <taxon>Nocardiopsidaceae</taxon>
        <taxon>Nocardiopsis</taxon>
    </lineage>
</organism>
<evidence type="ECO:0000313" key="3">
    <source>
        <dbReference type="EMBL" id="MEE2055172.1"/>
    </source>
</evidence>
<protein>
    <submittedName>
        <fullName evidence="3">NAD-dependent epimerase/dehydratase family protein</fullName>
    </submittedName>
</protein>
<evidence type="ECO:0000313" key="4">
    <source>
        <dbReference type="Proteomes" id="UP001348641"/>
    </source>
</evidence>
<evidence type="ECO:0000256" key="1">
    <source>
        <dbReference type="ARBA" id="ARBA00007637"/>
    </source>
</evidence>
<feature type="domain" description="NAD-dependent epimerase/dehydratase" evidence="2">
    <location>
        <begin position="13"/>
        <end position="254"/>
    </location>
</feature>
<comment type="similarity">
    <text evidence="1">Belongs to the NAD(P)-dependent epimerase/dehydratase family.</text>
</comment>
<dbReference type="Gene3D" id="3.90.25.10">
    <property type="entry name" value="UDP-galactose 4-epimerase, domain 1"/>
    <property type="match status" value="1"/>
</dbReference>
<dbReference type="Proteomes" id="UP001348641">
    <property type="component" value="Unassembled WGS sequence"/>
</dbReference>
<dbReference type="InterPro" id="IPR001509">
    <property type="entry name" value="Epimerase_deHydtase"/>
</dbReference>
<dbReference type="SUPFAM" id="SSF51735">
    <property type="entry name" value="NAD(P)-binding Rossmann-fold domains"/>
    <property type="match status" value="1"/>
</dbReference>
<dbReference type="InterPro" id="IPR036291">
    <property type="entry name" value="NAD(P)-bd_dom_sf"/>
</dbReference>
<gene>
    <name evidence="3" type="ORF">Q8A49_32210</name>
</gene>
<proteinExistence type="inferred from homology"/>
<reference evidence="3 4" key="1">
    <citation type="submission" date="2023-07" db="EMBL/GenBank/DDBJ databases">
        <authorList>
            <person name="Girao M."/>
            <person name="Carvalho M.F."/>
        </authorList>
    </citation>
    <scope>NUCLEOTIDE SEQUENCE [LARGE SCALE GENOMIC DNA]</scope>
    <source>
        <strain evidence="3 4">66/93</strain>
    </source>
</reference>